<evidence type="ECO:0000313" key="5">
    <source>
        <dbReference type="Proteomes" id="UP001217089"/>
    </source>
</evidence>
<dbReference type="InterPro" id="IPR051489">
    <property type="entry name" value="ADAM_Metalloproteinase"/>
</dbReference>
<evidence type="ECO:0000259" key="2">
    <source>
        <dbReference type="PROSITE" id="PS50214"/>
    </source>
</evidence>
<dbReference type="Gene3D" id="4.10.70.10">
    <property type="entry name" value="Disintegrin domain"/>
    <property type="match status" value="1"/>
</dbReference>
<protein>
    <submittedName>
        <fullName evidence="4">Uncharacterized protein</fullName>
    </submittedName>
</protein>
<comment type="caution">
    <text evidence="4">The sequence shown here is derived from an EMBL/GenBank/DDBJ whole genome shotgun (WGS) entry which is preliminary data.</text>
</comment>
<name>A0ABQ9FII1_TEGGR</name>
<dbReference type="PROSITE" id="PS50215">
    <property type="entry name" value="ADAM_MEPRO"/>
    <property type="match status" value="1"/>
</dbReference>
<dbReference type="Pfam" id="PF13574">
    <property type="entry name" value="Reprolysin_2"/>
    <property type="match status" value="1"/>
</dbReference>
<sequence length="527" mass="59581">MMNPNINRILPIVAVCFYVVTGDIMNDLHYYETMKLSDITARVRRSADPDPSSHLHEIKFFTLGRYFHMYLKQSEILSHDFKASIVHGNGSNVPFEIDRTKFMSGTLRGRHKRSLPYVGTHTVCRLALVADHYFYDGIGGGNEHRTAEYLIGMINNINNIYTKTSWPDDTSSLKNLGFEIAEVEVHNEPTQTIWIGNGRIAVNTGVSSYKNPGSNTRALTSQAIVTTAHAHNWGSEHDPDTNQCSPKAEEGGKFIMYPRATSGSQTNNQIFSPCSKRFMFQVIRNKGFNCFSTPQNDKLSLCGNTRLEKGEECDAGYQGDACCNSRCELKPNAICSPMNYVCCQDCKKAPKDTPCLEKIDDNIDCKSSSKCKGNCKNGICEEFCLSRGEIPCICTDEKYECRRCCRVTENSPCNAYGDYVQDSRPCSRGYCQSGVCKEVKYSFIKRLFPIIESFTVSAFVEFLKNNIVWTVLVLSVTICDSIWDVKKARKDKEALERMITHRNKTILERDRNNISRPIRFAGTWNRG</sequence>
<gene>
    <name evidence="4" type="ORF">KUTeg_004998</name>
</gene>
<keyword evidence="5" id="KW-1185">Reference proteome</keyword>
<comment type="caution">
    <text evidence="1">Lacks conserved residue(s) required for the propagation of feature annotation.</text>
</comment>
<dbReference type="Proteomes" id="UP001217089">
    <property type="component" value="Unassembled WGS sequence"/>
</dbReference>
<dbReference type="EMBL" id="JARBDR010000246">
    <property type="protein sequence ID" value="KAJ8317094.1"/>
    <property type="molecule type" value="Genomic_DNA"/>
</dbReference>
<dbReference type="PROSITE" id="PS50214">
    <property type="entry name" value="DISINTEGRIN_2"/>
    <property type="match status" value="1"/>
</dbReference>
<reference evidence="4 5" key="1">
    <citation type="submission" date="2022-12" db="EMBL/GenBank/DDBJ databases">
        <title>Chromosome-level genome of Tegillarca granosa.</title>
        <authorList>
            <person name="Kim J."/>
        </authorList>
    </citation>
    <scope>NUCLEOTIDE SEQUENCE [LARGE SCALE GENOMIC DNA]</scope>
    <source>
        <strain evidence="4">Teg-2019</strain>
        <tissue evidence="4">Adductor muscle</tissue>
    </source>
</reference>
<dbReference type="PANTHER" id="PTHR45702">
    <property type="entry name" value="ADAM10/ADAM17 METALLOPEPTIDASE FAMILY MEMBER"/>
    <property type="match status" value="1"/>
</dbReference>
<evidence type="ECO:0000259" key="3">
    <source>
        <dbReference type="PROSITE" id="PS50215"/>
    </source>
</evidence>
<feature type="domain" description="Peptidase M12B" evidence="3">
    <location>
        <begin position="223"/>
        <end position="295"/>
    </location>
</feature>
<dbReference type="InterPro" id="IPR024079">
    <property type="entry name" value="MetalloPept_cat_dom_sf"/>
</dbReference>
<feature type="domain" description="Disintegrin" evidence="2">
    <location>
        <begin position="299"/>
        <end position="373"/>
    </location>
</feature>
<evidence type="ECO:0000256" key="1">
    <source>
        <dbReference type="PROSITE-ProRule" id="PRU00276"/>
    </source>
</evidence>
<dbReference type="InterPro" id="IPR001762">
    <property type="entry name" value="Disintegrin_dom"/>
</dbReference>
<proteinExistence type="predicted"/>
<dbReference type="SMART" id="SM00050">
    <property type="entry name" value="DISIN"/>
    <property type="match status" value="1"/>
</dbReference>
<dbReference type="PANTHER" id="PTHR45702:SF6">
    <property type="entry name" value="DISINTEGRIN AND METALLOPROTEINASE DOMAIN-CONTAINING PROTEIN 17"/>
    <property type="match status" value="1"/>
</dbReference>
<dbReference type="InterPro" id="IPR001590">
    <property type="entry name" value="Peptidase_M12B"/>
</dbReference>
<accession>A0ABQ9FII1</accession>
<dbReference type="SUPFAM" id="SSF55486">
    <property type="entry name" value="Metalloproteases ('zincins'), catalytic domain"/>
    <property type="match status" value="1"/>
</dbReference>
<evidence type="ECO:0000313" key="4">
    <source>
        <dbReference type="EMBL" id="KAJ8317094.1"/>
    </source>
</evidence>
<dbReference type="Gene3D" id="4.10.70.30">
    <property type="match status" value="1"/>
</dbReference>
<organism evidence="4 5">
    <name type="scientific">Tegillarca granosa</name>
    <name type="common">Malaysian cockle</name>
    <name type="synonym">Anadara granosa</name>
    <dbReference type="NCBI Taxonomy" id="220873"/>
    <lineage>
        <taxon>Eukaryota</taxon>
        <taxon>Metazoa</taxon>
        <taxon>Spiralia</taxon>
        <taxon>Lophotrochozoa</taxon>
        <taxon>Mollusca</taxon>
        <taxon>Bivalvia</taxon>
        <taxon>Autobranchia</taxon>
        <taxon>Pteriomorphia</taxon>
        <taxon>Arcoida</taxon>
        <taxon>Arcoidea</taxon>
        <taxon>Arcidae</taxon>
        <taxon>Tegillarca</taxon>
    </lineage>
</organism>
<dbReference type="SUPFAM" id="SSF57552">
    <property type="entry name" value="Blood coagulation inhibitor (disintegrin)"/>
    <property type="match status" value="1"/>
</dbReference>
<dbReference type="InterPro" id="IPR036436">
    <property type="entry name" value="Disintegrin_dom_sf"/>
</dbReference>
<dbReference type="Gene3D" id="3.40.390.10">
    <property type="entry name" value="Collagenase (Catalytic Domain)"/>
    <property type="match status" value="2"/>
</dbReference>